<dbReference type="Proteomes" id="UP000789759">
    <property type="component" value="Unassembled WGS sequence"/>
</dbReference>
<gene>
    <name evidence="2" type="ORF">CPELLU_LOCUS8741</name>
</gene>
<dbReference type="PANTHER" id="PTHR43591:SF24">
    <property type="entry name" value="2-METHOXY-6-POLYPRENYL-1,4-BENZOQUINOL METHYLASE, MITOCHONDRIAL"/>
    <property type="match status" value="1"/>
</dbReference>
<dbReference type="AlphaFoldDB" id="A0A9N9DH42"/>
<evidence type="ECO:0000259" key="1">
    <source>
        <dbReference type="Pfam" id="PF13649"/>
    </source>
</evidence>
<keyword evidence="3" id="KW-1185">Reference proteome</keyword>
<dbReference type="CDD" id="cd02440">
    <property type="entry name" value="AdoMet_MTases"/>
    <property type="match status" value="1"/>
</dbReference>
<feature type="domain" description="Methyltransferase" evidence="1">
    <location>
        <begin position="93"/>
        <end position="184"/>
    </location>
</feature>
<accession>A0A9N9DH42</accession>
<dbReference type="OrthoDB" id="2013972at2759"/>
<dbReference type="SUPFAM" id="SSF53335">
    <property type="entry name" value="S-adenosyl-L-methionine-dependent methyltransferases"/>
    <property type="match status" value="1"/>
</dbReference>
<evidence type="ECO:0000313" key="3">
    <source>
        <dbReference type="Proteomes" id="UP000789759"/>
    </source>
</evidence>
<sequence>MGLSNSKVIRDKFPFFFNNKGSESKRSNKNGPDKFRFENGKRYHNVENSTYFLPNDNDECDRLQLQHFIERYIWQDNFFAPVNHLLNQEGTMVLDVGTGPGTWLLEMATNYPKSKFIGIDISPVQPNTIKPKNAEFIEGNVLKHLPFPDDTFNYVFQRFLNVGIPEKSWPSVINELVRVLKPGGYIELLEVEVLFNKMGPATARLMDGILIIFGENGLDQMTCHKLQGFLEGHRQLHDVHSEIKKSIDNEDSEKLYKLMYENYATGLISLKPKLMNIIGASSNEYDDLIKKMGNEIIELESFSLRVRVYAQKLNTANSDA</sequence>
<protein>
    <submittedName>
        <fullName evidence="2">1426_t:CDS:1</fullName>
    </submittedName>
</protein>
<dbReference type="EMBL" id="CAJVQA010006329">
    <property type="protein sequence ID" value="CAG8638615.1"/>
    <property type="molecule type" value="Genomic_DNA"/>
</dbReference>
<dbReference type="InterPro" id="IPR041698">
    <property type="entry name" value="Methyltransf_25"/>
</dbReference>
<name>A0A9N9DH42_9GLOM</name>
<dbReference type="InterPro" id="IPR029063">
    <property type="entry name" value="SAM-dependent_MTases_sf"/>
</dbReference>
<proteinExistence type="predicted"/>
<dbReference type="GO" id="GO:0008168">
    <property type="term" value="F:methyltransferase activity"/>
    <property type="evidence" value="ECO:0007669"/>
    <property type="project" value="TreeGrafter"/>
</dbReference>
<comment type="caution">
    <text evidence="2">The sequence shown here is derived from an EMBL/GenBank/DDBJ whole genome shotgun (WGS) entry which is preliminary data.</text>
</comment>
<organism evidence="2 3">
    <name type="scientific">Cetraspora pellucida</name>
    <dbReference type="NCBI Taxonomy" id="1433469"/>
    <lineage>
        <taxon>Eukaryota</taxon>
        <taxon>Fungi</taxon>
        <taxon>Fungi incertae sedis</taxon>
        <taxon>Mucoromycota</taxon>
        <taxon>Glomeromycotina</taxon>
        <taxon>Glomeromycetes</taxon>
        <taxon>Diversisporales</taxon>
        <taxon>Gigasporaceae</taxon>
        <taxon>Cetraspora</taxon>
    </lineage>
</organism>
<evidence type="ECO:0000313" key="2">
    <source>
        <dbReference type="EMBL" id="CAG8638615.1"/>
    </source>
</evidence>
<dbReference type="Gene3D" id="3.40.50.150">
    <property type="entry name" value="Vaccinia Virus protein VP39"/>
    <property type="match status" value="1"/>
</dbReference>
<dbReference type="PANTHER" id="PTHR43591">
    <property type="entry name" value="METHYLTRANSFERASE"/>
    <property type="match status" value="1"/>
</dbReference>
<dbReference type="Pfam" id="PF13649">
    <property type="entry name" value="Methyltransf_25"/>
    <property type="match status" value="1"/>
</dbReference>
<reference evidence="2" key="1">
    <citation type="submission" date="2021-06" db="EMBL/GenBank/DDBJ databases">
        <authorList>
            <person name="Kallberg Y."/>
            <person name="Tangrot J."/>
            <person name="Rosling A."/>
        </authorList>
    </citation>
    <scope>NUCLEOTIDE SEQUENCE</scope>
    <source>
        <strain evidence="2">FL966</strain>
    </source>
</reference>